<dbReference type="EMBL" id="CP162607">
    <property type="protein sequence ID" value="XDK37462.1"/>
    <property type="molecule type" value="Genomic_DNA"/>
</dbReference>
<keyword evidence="8" id="KW-0067">ATP-binding</keyword>
<dbReference type="GO" id="GO:0005524">
    <property type="term" value="F:ATP binding"/>
    <property type="evidence" value="ECO:0007669"/>
    <property type="project" value="UniProtKB-KW"/>
</dbReference>
<dbReference type="SUPFAM" id="SSF47384">
    <property type="entry name" value="Homodimeric domain of signal transducing histidine kinase"/>
    <property type="match status" value="1"/>
</dbReference>
<dbReference type="InterPro" id="IPR029016">
    <property type="entry name" value="GAF-like_dom_sf"/>
</dbReference>
<dbReference type="InterPro" id="IPR036097">
    <property type="entry name" value="HisK_dim/P_sf"/>
</dbReference>
<keyword evidence="6" id="KW-0902">Two-component regulatory system</keyword>
<dbReference type="InterPro" id="IPR003594">
    <property type="entry name" value="HATPase_dom"/>
</dbReference>
<dbReference type="CDD" id="cd00082">
    <property type="entry name" value="HisKA"/>
    <property type="match status" value="1"/>
</dbReference>
<comment type="catalytic activity">
    <reaction evidence="1">
        <text>ATP + protein L-histidine = ADP + protein N-phospho-L-histidine.</text>
        <dbReference type="EC" id="2.7.13.3"/>
    </reaction>
</comment>
<accession>A0AB39I3M9</accession>
<dbReference type="InterPro" id="IPR050736">
    <property type="entry name" value="Sensor_HK_Regulatory"/>
</dbReference>
<reference evidence="8" key="1">
    <citation type="submission" date="2024-07" db="EMBL/GenBank/DDBJ databases">
        <title>Identification and characteristics of a novel species of coltsfoot's symbiotic bacteria.</title>
        <authorList>
            <person name="Juszczyk A."/>
            <person name="Jasielczuk I."/>
            <person name="Gurgul A."/>
            <person name="Rogala M."/>
            <person name="Kowalczyk A."/>
            <person name="Szmatola T."/>
            <person name="Kosecka-Strojek M."/>
            <person name="Arent Z."/>
            <person name="Latowski D."/>
        </authorList>
    </citation>
    <scope>NUCLEOTIDE SEQUENCE</scope>
    <source>
        <strain evidence="8">Hg7Tf</strain>
    </source>
</reference>
<keyword evidence="4" id="KW-0808">Transferase</keyword>
<evidence type="ECO:0000256" key="6">
    <source>
        <dbReference type="ARBA" id="ARBA00023012"/>
    </source>
</evidence>
<evidence type="ECO:0000259" key="7">
    <source>
        <dbReference type="PROSITE" id="PS50109"/>
    </source>
</evidence>
<dbReference type="Gene3D" id="3.30.565.10">
    <property type="entry name" value="Histidine kinase-like ATPase, C-terminal domain"/>
    <property type="match status" value="1"/>
</dbReference>
<dbReference type="EC" id="2.7.13.3" evidence="2"/>
<protein>
    <recommendedName>
        <fullName evidence="2">histidine kinase</fullName>
        <ecNumber evidence="2">2.7.13.3</ecNumber>
    </recommendedName>
</protein>
<dbReference type="SMART" id="SM00065">
    <property type="entry name" value="GAF"/>
    <property type="match status" value="1"/>
</dbReference>
<dbReference type="PANTHER" id="PTHR43711:SF1">
    <property type="entry name" value="HISTIDINE KINASE 1"/>
    <property type="match status" value="1"/>
</dbReference>
<keyword evidence="3" id="KW-0597">Phosphoprotein</keyword>
<dbReference type="Gene3D" id="3.30.450.40">
    <property type="match status" value="1"/>
</dbReference>
<dbReference type="PRINTS" id="PR00344">
    <property type="entry name" value="BCTRLSENSOR"/>
</dbReference>
<dbReference type="RefSeq" id="WP_280040473.1">
    <property type="nucleotide sequence ID" value="NZ_CP162607.1"/>
</dbReference>
<proteinExistence type="predicted"/>
<name>A0AB39I3M9_9PSED</name>
<gene>
    <name evidence="8" type="ORF">AB4Y39_01835</name>
</gene>
<organism evidence="8">
    <name type="scientific">Pseudomonas sp. Hg7Tf</name>
    <dbReference type="NCBI Taxonomy" id="3236988"/>
    <lineage>
        <taxon>Bacteria</taxon>
        <taxon>Pseudomonadati</taxon>
        <taxon>Pseudomonadota</taxon>
        <taxon>Gammaproteobacteria</taxon>
        <taxon>Pseudomonadales</taxon>
        <taxon>Pseudomonadaceae</taxon>
        <taxon>Pseudomonas</taxon>
    </lineage>
</organism>
<evidence type="ECO:0000256" key="2">
    <source>
        <dbReference type="ARBA" id="ARBA00012438"/>
    </source>
</evidence>
<dbReference type="PROSITE" id="PS50109">
    <property type="entry name" value="HIS_KIN"/>
    <property type="match status" value="1"/>
</dbReference>
<dbReference type="InterPro" id="IPR003661">
    <property type="entry name" value="HisK_dim/P_dom"/>
</dbReference>
<dbReference type="InterPro" id="IPR036890">
    <property type="entry name" value="HATPase_C_sf"/>
</dbReference>
<evidence type="ECO:0000313" key="8">
    <source>
        <dbReference type="EMBL" id="XDK37462.1"/>
    </source>
</evidence>
<dbReference type="Pfam" id="PF01590">
    <property type="entry name" value="GAF"/>
    <property type="match status" value="1"/>
</dbReference>
<dbReference type="InterPro" id="IPR005467">
    <property type="entry name" value="His_kinase_dom"/>
</dbReference>
<feature type="domain" description="Histidine kinase" evidence="7">
    <location>
        <begin position="180"/>
        <end position="393"/>
    </location>
</feature>
<evidence type="ECO:0000256" key="4">
    <source>
        <dbReference type="ARBA" id="ARBA00022679"/>
    </source>
</evidence>
<dbReference type="Gene3D" id="1.10.287.130">
    <property type="match status" value="1"/>
</dbReference>
<dbReference type="Pfam" id="PF02518">
    <property type="entry name" value="HATPase_c"/>
    <property type="match status" value="1"/>
</dbReference>
<evidence type="ECO:0000256" key="1">
    <source>
        <dbReference type="ARBA" id="ARBA00000085"/>
    </source>
</evidence>
<dbReference type="PANTHER" id="PTHR43711">
    <property type="entry name" value="TWO-COMPONENT HISTIDINE KINASE"/>
    <property type="match status" value="1"/>
</dbReference>
<dbReference type="SUPFAM" id="SSF55874">
    <property type="entry name" value="ATPase domain of HSP90 chaperone/DNA topoisomerase II/histidine kinase"/>
    <property type="match status" value="1"/>
</dbReference>
<keyword evidence="5" id="KW-0418">Kinase</keyword>
<dbReference type="SUPFAM" id="SSF55781">
    <property type="entry name" value="GAF domain-like"/>
    <property type="match status" value="1"/>
</dbReference>
<keyword evidence="8" id="KW-0547">Nucleotide-binding</keyword>
<dbReference type="GO" id="GO:0000155">
    <property type="term" value="F:phosphorelay sensor kinase activity"/>
    <property type="evidence" value="ECO:0007669"/>
    <property type="project" value="InterPro"/>
</dbReference>
<dbReference type="InterPro" id="IPR003018">
    <property type="entry name" value="GAF"/>
</dbReference>
<dbReference type="InterPro" id="IPR004358">
    <property type="entry name" value="Sig_transdc_His_kin-like_C"/>
</dbReference>
<evidence type="ECO:0000256" key="3">
    <source>
        <dbReference type="ARBA" id="ARBA00022553"/>
    </source>
</evidence>
<dbReference type="SMART" id="SM00387">
    <property type="entry name" value="HATPase_c"/>
    <property type="match status" value="1"/>
</dbReference>
<dbReference type="Pfam" id="PF00512">
    <property type="entry name" value="HisKA"/>
    <property type="match status" value="1"/>
</dbReference>
<dbReference type="CDD" id="cd00075">
    <property type="entry name" value="HATPase"/>
    <property type="match status" value="1"/>
</dbReference>
<evidence type="ECO:0000256" key="5">
    <source>
        <dbReference type="ARBA" id="ARBA00022777"/>
    </source>
</evidence>
<dbReference type="SMART" id="SM00388">
    <property type="entry name" value="HisKA"/>
    <property type="match status" value="1"/>
</dbReference>
<sequence>MSNAITSDIATIGRINAVPAILQVICESTGLRFAAVARVTENSWTACAVLDTLGFGLKVGGELDLTTTLCHEIRGSHQTIVIDKASEDEQYCNHHTPRTYAFESYISVPVFRTDGSFFGTICALDPLPAPLKGSAIQPMMESFARLLSIQIESEENLQRTEEALQKERAIAELREQFIAVLGHDLRNPLFAITAGAELLTQRLQDEKSRTIAQHILTCGRRATQLVRDVLDFARGRLGNGITVNIQPCPDLGEALRHVASELHHAHPQRQINLHIGDLSGINCDRERITQLLSNLLANALAHGAQDQPVDVTAQIREDAFVLSVHNVGSPIAPQILAQLFQPFSHPLNDTVRAGLGLGLYIANQIALAHGGRMEVISSQEAGTLFSFHLPLGPDAAQATLPANQ</sequence>
<dbReference type="AlphaFoldDB" id="A0AB39I3M9"/>